<evidence type="ECO:0000256" key="6">
    <source>
        <dbReference type="ARBA" id="ARBA00022786"/>
    </source>
</evidence>
<dbReference type="PROSITE" id="PS00972">
    <property type="entry name" value="USP_1"/>
    <property type="match status" value="1"/>
</dbReference>
<evidence type="ECO:0000256" key="14">
    <source>
        <dbReference type="PROSITE-ProRule" id="PRU00502"/>
    </source>
</evidence>
<accession>A0ABQ7QCT3</accession>
<dbReference type="InterPro" id="IPR001607">
    <property type="entry name" value="Znf_UBP"/>
</dbReference>
<dbReference type="PROSITE" id="PS00973">
    <property type="entry name" value="USP_2"/>
    <property type="match status" value="1"/>
</dbReference>
<keyword evidence="4" id="KW-0479">Metal-binding</keyword>
<organism evidence="18 19">
    <name type="scientific">Plutella xylostella</name>
    <name type="common">Diamondback moth</name>
    <name type="synonym">Plutella maculipennis</name>
    <dbReference type="NCBI Taxonomy" id="51655"/>
    <lineage>
        <taxon>Eukaryota</taxon>
        <taxon>Metazoa</taxon>
        <taxon>Ecdysozoa</taxon>
        <taxon>Arthropoda</taxon>
        <taxon>Hexapoda</taxon>
        <taxon>Insecta</taxon>
        <taxon>Pterygota</taxon>
        <taxon>Neoptera</taxon>
        <taxon>Endopterygota</taxon>
        <taxon>Lepidoptera</taxon>
        <taxon>Glossata</taxon>
        <taxon>Ditrysia</taxon>
        <taxon>Yponomeutoidea</taxon>
        <taxon>Plutellidae</taxon>
        <taxon>Plutella</taxon>
    </lineage>
</organism>
<evidence type="ECO:0000313" key="18">
    <source>
        <dbReference type="EMBL" id="KAG7302569.1"/>
    </source>
</evidence>
<evidence type="ECO:0000259" key="17">
    <source>
        <dbReference type="PROSITE" id="PS50271"/>
    </source>
</evidence>
<evidence type="ECO:0000256" key="11">
    <source>
        <dbReference type="ARBA" id="ARBA00023163"/>
    </source>
</evidence>
<keyword evidence="7 15" id="KW-0378">Hydrolase</keyword>
<dbReference type="InterPro" id="IPR013083">
    <property type="entry name" value="Znf_RING/FYVE/PHD"/>
</dbReference>
<comment type="caution">
    <text evidence="18">The sequence shown here is derived from an EMBL/GenBank/DDBJ whole genome shotgun (WGS) entry which is preliminary data.</text>
</comment>
<dbReference type="Gene3D" id="3.30.40.10">
    <property type="entry name" value="Zinc/RING finger domain, C3HC4 (zinc finger)"/>
    <property type="match status" value="1"/>
</dbReference>
<evidence type="ECO:0000256" key="15">
    <source>
        <dbReference type="RuleBase" id="RU366025"/>
    </source>
</evidence>
<dbReference type="InterPro" id="IPR038765">
    <property type="entry name" value="Papain-like_cys_pep_sf"/>
</dbReference>
<evidence type="ECO:0000256" key="4">
    <source>
        <dbReference type="ARBA" id="ARBA00022723"/>
    </source>
</evidence>
<dbReference type="InterPro" id="IPR028889">
    <property type="entry name" value="USP"/>
</dbReference>
<dbReference type="InterPro" id="IPR001394">
    <property type="entry name" value="Peptidase_C19_UCH"/>
</dbReference>
<gene>
    <name evidence="18" type="ORF">JYU34_012503</name>
</gene>
<proteinExistence type="inferred from homology"/>
<comment type="subcellular location">
    <subcellularLocation>
        <location evidence="2">Nucleus</location>
    </subcellularLocation>
</comment>
<keyword evidence="9" id="KW-0862">Zinc</keyword>
<evidence type="ECO:0000259" key="16">
    <source>
        <dbReference type="PROSITE" id="PS50235"/>
    </source>
</evidence>
<comment type="similarity">
    <text evidence="13">Belongs to the peptidase C19 family. UBP8 subfamily.</text>
</comment>
<protein>
    <recommendedName>
        <fullName evidence="15">Ubiquitin carboxyl-terminal hydrolase</fullName>
        <ecNumber evidence="15">3.4.19.12</ecNumber>
    </recommendedName>
</protein>
<feature type="domain" description="USP" evidence="16">
    <location>
        <begin position="159"/>
        <end position="478"/>
    </location>
</feature>
<keyword evidence="3 15" id="KW-0645">Protease</keyword>
<keyword evidence="10" id="KW-0805">Transcription regulation</keyword>
<reference evidence="18 19" key="1">
    <citation type="submission" date="2021-06" db="EMBL/GenBank/DDBJ databases">
        <title>A haploid diamondback moth (Plutella xylostella L.) genome assembly resolves 31 chromosomes and identifies a diamide resistance mutation.</title>
        <authorList>
            <person name="Ward C.M."/>
            <person name="Perry K.D."/>
            <person name="Baker G."/>
            <person name="Powis K."/>
            <person name="Heckel D.G."/>
            <person name="Baxter S.W."/>
        </authorList>
    </citation>
    <scope>NUCLEOTIDE SEQUENCE [LARGE SCALE GENOMIC DNA]</scope>
    <source>
        <strain evidence="18 19">LV</strain>
        <tissue evidence="18">Single pupa</tissue>
    </source>
</reference>
<dbReference type="EC" id="3.4.19.12" evidence="15"/>
<keyword evidence="6 15" id="KW-0833">Ubl conjugation pathway</keyword>
<dbReference type="SUPFAM" id="SSF54001">
    <property type="entry name" value="Cysteine proteinases"/>
    <property type="match status" value="1"/>
</dbReference>
<keyword evidence="8 15" id="KW-0788">Thiol protease</keyword>
<dbReference type="SUPFAM" id="SSF57850">
    <property type="entry name" value="RING/U-box"/>
    <property type="match status" value="1"/>
</dbReference>
<evidence type="ECO:0000256" key="7">
    <source>
        <dbReference type="ARBA" id="ARBA00022801"/>
    </source>
</evidence>
<evidence type="ECO:0000256" key="10">
    <source>
        <dbReference type="ARBA" id="ARBA00023015"/>
    </source>
</evidence>
<dbReference type="Proteomes" id="UP000823941">
    <property type="component" value="Chromosome 17"/>
</dbReference>
<keyword evidence="19" id="KW-1185">Reference proteome</keyword>
<evidence type="ECO:0000256" key="3">
    <source>
        <dbReference type="ARBA" id="ARBA00022670"/>
    </source>
</evidence>
<dbReference type="PANTHER" id="PTHR21646">
    <property type="entry name" value="UBIQUITIN CARBOXYL-TERMINAL HYDROLASE"/>
    <property type="match status" value="1"/>
</dbReference>
<dbReference type="PROSITE" id="PS50235">
    <property type="entry name" value="USP_3"/>
    <property type="match status" value="1"/>
</dbReference>
<dbReference type="PROSITE" id="PS50271">
    <property type="entry name" value="ZF_UBP"/>
    <property type="match status" value="1"/>
</dbReference>
<keyword evidence="12" id="KW-0539">Nucleus</keyword>
<evidence type="ECO:0000256" key="12">
    <source>
        <dbReference type="ARBA" id="ARBA00023242"/>
    </source>
</evidence>
<keyword evidence="5 14" id="KW-0863">Zinc-finger</keyword>
<evidence type="ECO:0000256" key="5">
    <source>
        <dbReference type="ARBA" id="ARBA00022771"/>
    </source>
</evidence>
<dbReference type="PANTHER" id="PTHR21646:SF33">
    <property type="entry name" value="UBIQUITIN CARBOXYL-TERMINAL HYDROLASE 22"/>
    <property type="match status" value="1"/>
</dbReference>
<evidence type="ECO:0000256" key="9">
    <source>
        <dbReference type="ARBA" id="ARBA00022833"/>
    </source>
</evidence>
<dbReference type="EMBL" id="JAHIBW010000017">
    <property type="protein sequence ID" value="KAG7302569.1"/>
    <property type="molecule type" value="Genomic_DNA"/>
</dbReference>
<dbReference type="CDD" id="cd02660">
    <property type="entry name" value="Peptidase_C19D"/>
    <property type="match status" value="1"/>
</dbReference>
<comment type="catalytic activity">
    <reaction evidence="1 15">
        <text>Thiol-dependent hydrolysis of ester, thioester, amide, peptide and isopeptide bonds formed by the C-terminal Gly of ubiquitin (a 76-residue protein attached to proteins as an intracellular targeting signal).</text>
        <dbReference type="EC" id="3.4.19.12"/>
    </reaction>
</comment>
<dbReference type="InterPro" id="IPR018200">
    <property type="entry name" value="USP_CS"/>
</dbReference>
<dbReference type="Pfam" id="PF02148">
    <property type="entry name" value="zf-UBP"/>
    <property type="match status" value="1"/>
</dbReference>
<name>A0ABQ7QCT3_PLUXY</name>
<dbReference type="Gene3D" id="3.90.70.10">
    <property type="entry name" value="Cysteine proteinases"/>
    <property type="match status" value="1"/>
</dbReference>
<dbReference type="Pfam" id="PF00443">
    <property type="entry name" value="UCH"/>
    <property type="match status" value="1"/>
</dbReference>
<keyword evidence="11" id="KW-0804">Transcription</keyword>
<dbReference type="InterPro" id="IPR050185">
    <property type="entry name" value="Ub_carboxyl-term_hydrolase"/>
</dbReference>
<evidence type="ECO:0000313" key="19">
    <source>
        <dbReference type="Proteomes" id="UP000823941"/>
    </source>
</evidence>
<evidence type="ECO:0000256" key="8">
    <source>
        <dbReference type="ARBA" id="ARBA00022807"/>
    </source>
</evidence>
<sequence>MNDMNGCIHLNNFKAAKGVNPYKVVHAFFVACTSQEARMYKATACLCFVCSQPGPRLHSCLHCIYFGCYEGHMQEHSKTKKHFLYIDLNHGNVFCAQCQDYIYDQELADIATRNRLKGAKSLGLSAPFMSWVPNANEAAALRRLRKRRMISPNTTIGLRGLQNLGSTCFMNCIVQTLIHTPLLRDYFLGERHKCKPSGAGKCLVCEVSKLFQEFYSGAKTPLTLHRLLHLIWTHARHLAGYEQQDAHEFFIATLDVLHRHCMNGLEDVEKKENGRCNCIIDQIFTGGLQSDVVCTCCSGVSTTIDPFWDISLDVAGPGSLQACLERFTRAEHLGSGAKIKCSNCRAYRESTKQLTLETLPIVASFHLKRFEHSEQIDRKISTFVSFPAELDMTPFMSSHRRAVDTADNNNGPEGVFEDNRYSLFAVVNHLGSLDAGHYTAYVRQMKGSWFKCDDHMITRADLAEVLDSEGYLLFYHKTVLEYECDV</sequence>
<evidence type="ECO:0000256" key="1">
    <source>
        <dbReference type="ARBA" id="ARBA00000707"/>
    </source>
</evidence>
<evidence type="ECO:0000256" key="2">
    <source>
        <dbReference type="ARBA" id="ARBA00004123"/>
    </source>
</evidence>
<evidence type="ECO:0000256" key="13">
    <source>
        <dbReference type="ARBA" id="ARBA00038490"/>
    </source>
</evidence>
<feature type="domain" description="UBP-type" evidence="17">
    <location>
        <begin position="5"/>
        <end position="121"/>
    </location>
</feature>